<organism evidence="1 2">
    <name type="scientific">Paludisphaera mucosa</name>
    <dbReference type="NCBI Taxonomy" id="3030827"/>
    <lineage>
        <taxon>Bacteria</taxon>
        <taxon>Pseudomonadati</taxon>
        <taxon>Planctomycetota</taxon>
        <taxon>Planctomycetia</taxon>
        <taxon>Isosphaerales</taxon>
        <taxon>Isosphaeraceae</taxon>
        <taxon>Paludisphaera</taxon>
    </lineage>
</organism>
<protein>
    <submittedName>
        <fullName evidence="1">Uncharacterized protein</fullName>
    </submittedName>
</protein>
<evidence type="ECO:0000313" key="2">
    <source>
        <dbReference type="Proteomes" id="UP001216907"/>
    </source>
</evidence>
<keyword evidence="2" id="KW-1185">Reference proteome</keyword>
<dbReference type="RefSeq" id="WP_277862840.1">
    <property type="nucleotide sequence ID" value="NZ_JARRAG010000002.1"/>
</dbReference>
<gene>
    <name evidence="1" type="ORF">PZE19_22465</name>
</gene>
<evidence type="ECO:0000313" key="1">
    <source>
        <dbReference type="EMBL" id="MDG3006544.1"/>
    </source>
</evidence>
<reference evidence="1 2" key="1">
    <citation type="submission" date="2023-03" db="EMBL/GenBank/DDBJ databases">
        <title>Paludisphaera mucosa sp. nov. a novel planctomycete from northern fen.</title>
        <authorList>
            <person name="Ivanova A."/>
        </authorList>
    </citation>
    <scope>NUCLEOTIDE SEQUENCE [LARGE SCALE GENOMIC DNA]</scope>
    <source>
        <strain evidence="1 2">Pla2</strain>
    </source>
</reference>
<comment type="caution">
    <text evidence="1">The sequence shown here is derived from an EMBL/GenBank/DDBJ whole genome shotgun (WGS) entry which is preliminary data.</text>
</comment>
<proteinExistence type="predicted"/>
<name>A0ABT6FG99_9BACT</name>
<sequence>MTLRLVLVSLVAGLGLGLPAWPTIEGCVAGAQKWMNARLADMDVRRGDETQYVVIHDLLTAEMKRAHAARQARRAGSRPTIDAPAPARVATIALPHPTSARNRAEMLARRSADLAASTPPAIPFGLPKLDDFLIAAQDSNPAEASPAPAPAPMFSAVRPDELAKLAWSSFEPTGAKLAATFAEGLREAAERDRTAQAFAAMGTAADLYFDGGFALEAKVETPTLPEAVIAATPEPKAVAAPAPAEPAPLPGFEAMEQSASLYFAEPIQDDSAPAPEALAATTPEPVAASATAAIEAVGLAMLPEDVFAPLDEQPIVATHAVAEVRTVAPDVNKAVRLTREALSAWVNVLTSPALVTVSRTASVAR</sequence>
<accession>A0ABT6FG99</accession>
<dbReference type="Proteomes" id="UP001216907">
    <property type="component" value="Unassembled WGS sequence"/>
</dbReference>
<dbReference type="EMBL" id="JARRAG010000002">
    <property type="protein sequence ID" value="MDG3006544.1"/>
    <property type="molecule type" value="Genomic_DNA"/>
</dbReference>